<dbReference type="OrthoDB" id="1683648at2"/>
<name>A0A5C4TE34_9BACL</name>
<evidence type="ECO:0000313" key="5">
    <source>
        <dbReference type="Proteomes" id="UP000307943"/>
    </source>
</evidence>
<dbReference type="EMBL" id="VDCQ01000008">
    <property type="protein sequence ID" value="TNJ66777.1"/>
    <property type="molecule type" value="Genomic_DNA"/>
</dbReference>
<dbReference type="Proteomes" id="UP000307943">
    <property type="component" value="Unassembled WGS sequence"/>
</dbReference>
<dbReference type="AlphaFoldDB" id="A0A5C4TE34"/>
<dbReference type="GO" id="GO:0030435">
    <property type="term" value="P:sporulation resulting in formation of a cellular spore"/>
    <property type="evidence" value="ECO:0007669"/>
    <property type="project" value="UniProtKB-KW"/>
</dbReference>
<evidence type="ECO:0000256" key="3">
    <source>
        <dbReference type="ARBA" id="ARBA00022969"/>
    </source>
</evidence>
<comment type="similarity">
    <text evidence="2">Belongs to the SspH family.</text>
</comment>
<evidence type="ECO:0000256" key="1">
    <source>
        <dbReference type="ARBA" id="ARBA00004288"/>
    </source>
</evidence>
<gene>
    <name evidence="4" type="ORF">FE784_07795</name>
</gene>
<dbReference type="Pfam" id="PF08141">
    <property type="entry name" value="SspH"/>
    <property type="match status" value="1"/>
</dbReference>
<dbReference type="GO" id="GO:0030436">
    <property type="term" value="P:asexual sporulation"/>
    <property type="evidence" value="ECO:0007669"/>
    <property type="project" value="InterPro"/>
</dbReference>
<dbReference type="InterPro" id="IPR012610">
    <property type="entry name" value="SASP_SspH"/>
</dbReference>
<proteinExistence type="inferred from homology"/>
<comment type="caution">
    <text evidence="4">The sequence shown here is derived from an EMBL/GenBank/DDBJ whole genome shotgun (WGS) entry which is preliminary data.</text>
</comment>
<evidence type="ECO:0000256" key="2">
    <source>
        <dbReference type="ARBA" id="ARBA00006573"/>
    </source>
</evidence>
<organism evidence="4 5">
    <name type="scientific">Paenibacillus hemerocallicola</name>
    <dbReference type="NCBI Taxonomy" id="1172614"/>
    <lineage>
        <taxon>Bacteria</taxon>
        <taxon>Bacillati</taxon>
        <taxon>Bacillota</taxon>
        <taxon>Bacilli</taxon>
        <taxon>Bacillales</taxon>
        <taxon>Paenibacillaceae</taxon>
        <taxon>Paenibacillus</taxon>
    </lineage>
</organism>
<accession>A0A5C4TE34</accession>
<dbReference type="NCBIfam" id="TIGR02861">
    <property type="entry name" value="SASP_H"/>
    <property type="match status" value="1"/>
</dbReference>
<dbReference type="GO" id="GO:0042601">
    <property type="term" value="C:endospore-forming forespore"/>
    <property type="evidence" value="ECO:0007669"/>
    <property type="project" value="InterPro"/>
</dbReference>
<dbReference type="RefSeq" id="WP_139601582.1">
    <property type="nucleotide sequence ID" value="NZ_VDCQ01000008.1"/>
</dbReference>
<keyword evidence="5" id="KW-1185">Reference proteome</keyword>
<protein>
    <submittedName>
        <fullName evidence="4">H-type small acid-soluble spore protein</fullName>
    </submittedName>
</protein>
<comment type="subcellular location">
    <subcellularLocation>
        <location evidence="1">Spore core</location>
    </subcellularLocation>
</comment>
<reference evidence="4 5" key="1">
    <citation type="submission" date="2019-05" db="EMBL/GenBank/DDBJ databases">
        <title>We sequenced the genome of Paenibacillus hemerocallicola KCTC 33185 for further insight into its adaptation and study the phylogeny of Paenibacillus.</title>
        <authorList>
            <person name="Narsing Rao M.P."/>
        </authorList>
    </citation>
    <scope>NUCLEOTIDE SEQUENCE [LARGE SCALE GENOMIC DNA]</scope>
    <source>
        <strain evidence="4 5">KCTC 33185</strain>
    </source>
</reference>
<evidence type="ECO:0000313" key="4">
    <source>
        <dbReference type="EMBL" id="TNJ66777.1"/>
    </source>
</evidence>
<sequence>MDYDRAQHIILSNDKIEVTWQGESVWIDSVDKYSGVATVHPENDPRVSKNVPITELREHGAAFEQKS</sequence>
<dbReference type="HAMAP" id="MF_00667">
    <property type="entry name" value="SspH"/>
    <property type="match status" value="1"/>
</dbReference>
<keyword evidence="3" id="KW-0749">Sporulation</keyword>